<accession>A0AAW7JQK0</accession>
<evidence type="ECO:0000313" key="1">
    <source>
        <dbReference type="EMBL" id="MDN0069619.1"/>
    </source>
</evidence>
<sequence>MSPQQVAESTKFDLCNAYKAARGPFAVSIDGQEDDFIVMRASDLEGEFPLTDAEKSNLLAGYDDAVIGHVVDARDMIARMRCTYGL</sequence>
<protein>
    <submittedName>
        <fullName evidence="1">Uncharacterized protein</fullName>
    </submittedName>
</protein>
<reference evidence="1" key="1">
    <citation type="submission" date="2023-06" db="EMBL/GenBank/DDBJ databases">
        <authorList>
            <person name="Zeman M."/>
            <person name="Kubasova T."/>
            <person name="Jahodarova E."/>
            <person name="Nykrynova M."/>
            <person name="Rychlik I."/>
        </authorList>
    </citation>
    <scope>NUCLEOTIDE SEQUENCE</scope>
    <source>
        <strain evidence="1">15_COKtk</strain>
    </source>
</reference>
<dbReference type="Proteomes" id="UP001168505">
    <property type="component" value="Unassembled WGS sequence"/>
</dbReference>
<name>A0AAW7JQK0_9ACTN</name>
<evidence type="ECO:0000313" key="2">
    <source>
        <dbReference type="Proteomes" id="UP001168505"/>
    </source>
</evidence>
<dbReference type="RefSeq" id="WP_289827296.1">
    <property type="nucleotide sequence ID" value="NZ_JAUEIR010000006.1"/>
</dbReference>
<dbReference type="AlphaFoldDB" id="A0AAW7JQK0"/>
<dbReference type="EMBL" id="JAUEIR010000006">
    <property type="protein sequence ID" value="MDN0069619.1"/>
    <property type="molecule type" value="Genomic_DNA"/>
</dbReference>
<comment type="caution">
    <text evidence="1">The sequence shown here is derived from an EMBL/GenBank/DDBJ whole genome shotgun (WGS) entry which is preliminary data.</text>
</comment>
<reference evidence="1" key="2">
    <citation type="submission" date="2023-08" db="EMBL/GenBank/DDBJ databases">
        <title>Identification and characterization of horizontal gene transfer across gut microbiota members of farm animals based on homology search.</title>
        <authorList>
            <person name="Schwarzerova J."/>
            <person name="Nykrynova M."/>
            <person name="Jureckova K."/>
            <person name="Cejkova D."/>
            <person name="Rychlik I."/>
        </authorList>
    </citation>
    <scope>NUCLEOTIDE SEQUENCE</scope>
    <source>
        <strain evidence="1">15_COKtk</strain>
    </source>
</reference>
<gene>
    <name evidence="1" type="ORF">QVN40_07880</name>
</gene>
<organism evidence="1 2">
    <name type="scientific">Collinsella ihumii</name>
    <dbReference type="NCBI Taxonomy" id="1720204"/>
    <lineage>
        <taxon>Bacteria</taxon>
        <taxon>Bacillati</taxon>
        <taxon>Actinomycetota</taxon>
        <taxon>Coriobacteriia</taxon>
        <taxon>Coriobacteriales</taxon>
        <taxon>Coriobacteriaceae</taxon>
        <taxon>Collinsella</taxon>
    </lineage>
</organism>
<proteinExistence type="predicted"/>